<dbReference type="Proteomes" id="UP000028837">
    <property type="component" value="Unassembled WGS sequence"/>
</dbReference>
<accession>A0A086JFZ3</accession>
<dbReference type="EMBL" id="AHZU02001567">
    <property type="protein sequence ID" value="KFG31061.1"/>
    <property type="molecule type" value="Genomic_DNA"/>
</dbReference>
<dbReference type="AlphaFoldDB" id="A0A086JFZ3"/>
<organism evidence="3 4">
    <name type="scientific">Toxoplasma gondii GAB2-2007-GAL-DOM2</name>
    <dbReference type="NCBI Taxonomy" id="1130820"/>
    <lineage>
        <taxon>Eukaryota</taxon>
        <taxon>Sar</taxon>
        <taxon>Alveolata</taxon>
        <taxon>Apicomplexa</taxon>
        <taxon>Conoidasida</taxon>
        <taxon>Coccidia</taxon>
        <taxon>Eucoccidiorida</taxon>
        <taxon>Eimeriorina</taxon>
        <taxon>Sarcocystidae</taxon>
        <taxon>Toxoplasma</taxon>
    </lineage>
</organism>
<feature type="signal peptide" evidence="2">
    <location>
        <begin position="1"/>
        <end position="19"/>
    </location>
</feature>
<evidence type="ECO:0000313" key="4">
    <source>
        <dbReference type="Proteomes" id="UP000028837"/>
    </source>
</evidence>
<feature type="chain" id="PRO_5001808285" evidence="2">
    <location>
        <begin position="20"/>
        <end position="453"/>
    </location>
</feature>
<feature type="region of interest" description="Disordered" evidence="1">
    <location>
        <begin position="381"/>
        <end position="453"/>
    </location>
</feature>
<name>A0A086JFZ3_TOXGO</name>
<protein>
    <submittedName>
        <fullName evidence="3">Uncharacterized protein</fullName>
    </submittedName>
</protein>
<evidence type="ECO:0000256" key="1">
    <source>
        <dbReference type="SAM" id="MobiDB-lite"/>
    </source>
</evidence>
<sequence length="453" mass="50469">MQNLLWFCFTCRLLETGSWIHIGENMESLIDARCLKGPEKRDRLHLNAPGVSLVVKIASDVPCPRKQHTVTFSIKAATFAARVLRLRDGCDTACAGDTVFCLPKLCAPASFGGFVASHERADTLRTPEDFSSLWFLQYGYKLPPEATKTIVKVSFGYLTLHYPVGCCWRSKLIELPHITSDIRRIIATNVFKSCSDLRVIGDASIRLLSMRQSLQVSAACLEHARNLLRTIEPNPDSDVSRARDTPWEREGEACYLENQSETDAFEKLNMKLEHRREAPVVLPVRPPHHCLIERERPCYSVPLLPITEQLESFNILEGDHVLSNGSAFTKDDSVADSIAKRSRRILPPLGTYGVGNRTNYLPIDRAQNPLRRTTARTTDAIGTNDMKSTSDAARKFPPGPTAHYTQERLAVDETSSRRKIPKGAKGVQCAQLNASVNRTKAPDASRQSSTPSL</sequence>
<reference evidence="3 4" key="1">
    <citation type="submission" date="2014-02" db="EMBL/GenBank/DDBJ databases">
        <authorList>
            <person name="Sibley D."/>
            <person name="Venepally P."/>
            <person name="Karamycheva S."/>
            <person name="Hadjithomas M."/>
            <person name="Khan A."/>
            <person name="Brunk B."/>
            <person name="Roos D."/>
            <person name="Caler E."/>
            <person name="Lorenzi H."/>
        </authorList>
    </citation>
    <scope>NUCLEOTIDE SEQUENCE [LARGE SCALE GENOMIC DNA]</scope>
    <source>
        <strain evidence="3 4">GAB2-2007-GAL-DOM2</strain>
    </source>
</reference>
<gene>
    <name evidence="3" type="ORF">TGDOM2_318742</name>
</gene>
<evidence type="ECO:0000256" key="2">
    <source>
        <dbReference type="SAM" id="SignalP"/>
    </source>
</evidence>
<feature type="compositionally biased region" description="Polar residues" evidence="1">
    <location>
        <begin position="381"/>
        <end position="391"/>
    </location>
</feature>
<comment type="caution">
    <text evidence="3">The sequence shown here is derived from an EMBL/GenBank/DDBJ whole genome shotgun (WGS) entry which is preliminary data.</text>
</comment>
<keyword evidence="2" id="KW-0732">Signal</keyword>
<feature type="compositionally biased region" description="Basic and acidic residues" evidence="1">
    <location>
        <begin position="405"/>
        <end position="416"/>
    </location>
</feature>
<evidence type="ECO:0000313" key="3">
    <source>
        <dbReference type="EMBL" id="KFG31061.1"/>
    </source>
</evidence>
<dbReference type="VEuPathDB" id="ToxoDB:TGDOM2_318742"/>
<proteinExistence type="predicted"/>
<dbReference type="OrthoDB" id="330978at2759"/>